<evidence type="ECO:0000313" key="2">
    <source>
        <dbReference type="Proteomes" id="UP000314294"/>
    </source>
</evidence>
<protein>
    <submittedName>
        <fullName evidence="1">Uncharacterized protein</fullName>
    </submittedName>
</protein>
<dbReference type="Proteomes" id="UP000314294">
    <property type="component" value="Unassembled WGS sequence"/>
</dbReference>
<name>A0A4Z2GRE9_9TELE</name>
<reference evidence="1 2" key="1">
    <citation type="submission" date="2019-03" db="EMBL/GenBank/DDBJ databases">
        <title>First draft genome of Liparis tanakae, snailfish: a comprehensive survey of snailfish specific genes.</title>
        <authorList>
            <person name="Kim W."/>
            <person name="Song I."/>
            <person name="Jeong J.-H."/>
            <person name="Kim D."/>
            <person name="Kim S."/>
            <person name="Ryu S."/>
            <person name="Song J.Y."/>
            <person name="Lee S.K."/>
        </authorList>
    </citation>
    <scope>NUCLEOTIDE SEQUENCE [LARGE SCALE GENOMIC DNA]</scope>
    <source>
        <tissue evidence="1">Muscle</tissue>
    </source>
</reference>
<dbReference type="OrthoDB" id="10356983at2759"/>
<keyword evidence="2" id="KW-1185">Reference proteome</keyword>
<sequence>MLILADHLEVPSRTACLAVFRWLLKSSLETRNISWITSNTSGLFFSRIFMRSFMAMMMFWVLSSAPCLELFSTAPGTQRTVGAVAVHTSKLWGVVEEMG</sequence>
<proteinExistence type="predicted"/>
<evidence type="ECO:0000313" key="1">
    <source>
        <dbReference type="EMBL" id="TNN56046.1"/>
    </source>
</evidence>
<accession>A0A4Z2GRE9</accession>
<organism evidence="1 2">
    <name type="scientific">Liparis tanakae</name>
    <name type="common">Tanaka's snailfish</name>
    <dbReference type="NCBI Taxonomy" id="230148"/>
    <lineage>
        <taxon>Eukaryota</taxon>
        <taxon>Metazoa</taxon>
        <taxon>Chordata</taxon>
        <taxon>Craniata</taxon>
        <taxon>Vertebrata</taxon>
        <taxon>Euteleostomi</taxon>
        <taxon>Actinopterygii</taxon>
        <taxon>Neopterygii</taxon>
        <taxon>Teleostei</taxon>
        <taxon>Neoteleostei</taxon>
        <taxon>Acanthomorphata</taxon>
        <taxon>Eupercaria</taxon>
        <taxon>Perciformes</taxon>
        <taxon>Cottioidei</taxon>
        <taxon>Cottales</taxon>
        <taxon>Liparidae</taxon>
        <taxon>Liparis</taxon>
    </lineage>
</organism>
<dbReference type="EMBL" id="SRLO01000438">
    <property type="protein sequence ID" value="TNN56046.1"/>
    <property type="molecule type" value="Genomic_DNA"/>
</dbReference>
<gene>
    <name evidence="1" type="ORF">EYF80_033762</name>
</gene>
<comment type="caution">
    <text evidence="1">The sequence shown here is derived from an EMBL/GenBank/DDBJ whole genome shotgun (WGS) entry which is preliminary data.</text>
</comment>
<dbReference type="AlphaFoldDB" id="A0A4Z2GRE9"/>